<proteinExistence type="predicted"/>
<dbReference type="GO" id="GO:0016757">
    <property type="term" value="F:glycosyltransferase activity"/>
    <property type="evidence" value="ECO:0007669"/>
    <property type="project" value="UniProtKB-KW"/>
</dbReference>
<dbReference type="AlphaFoldDB" id="A0A0G0K3Y0"/>
<evidence type="ECO:0000259" key="1">
    <source>
        <dbReference type="Pfam" id="PF00156"/>
    </source>
</evidence>
<dbReference type="SUPFAM" id="SSF53271">
    <property type="entry name" value="PRTase-like"/>
    <property type="match status" value="1"/>
</dbReference>
<gene>
    <name evidence="2" type="ORF">US96_C0032G0012</name>
</gene>
<keyword evidence="2" id="KW-0328">Glycosyltransferase</keyword>
<comment type="caution">
    <text evidence="2">The sequence shown here is derived from an EMBL/GenBank/DDBJ whole genome shotgun (WGS) entry which is preliminary data.</text>
</comment>
<dbReference type="Gene3D" id="3.30.1310.20">
    <property type="entry name" value="PRTase-like"/>
    <property type="match status" value="1"/>
</dbReference>
<evidence type="ECO:0000313" key="2">
    <source>
        <dbReference type="EMBL" id="KKQ74433.1"/>
    </source>
</evidence>
<sequence>MGKEHYFENRSDAGQQLAKTESLMAYKDTQALVLALPRGGVEVGWEIAKELGLPLTVIIARKVGAPWNEEFGVAAVSEEDVVVLNQKISNTFIKKQQDEVTRRVQLYRGGLPLPDLTSSIAILVDDGIATGLTVRAAIGSLRKLKAQKVVLATPVCSGLVEGDLKAMVDEFVCLIIAWDMNAVGEYYKHFDQLTDKQVLEYLKS</sequence>
<dbReference type="CDD" id="cd06223">
    <property type="entry name" value="PRTases_typeI"/>
    <property type="match status" value="1"/>
</dbReference>
<dbReference type="Pfam" id="PF00156">
    <property type="entry name" value="Pribosyltran"/>
    <property type="match status" value="1"/>
</dbReference>
<evidence type="ECO:0000313" key="3">
    <source>
        <dbReference type="Proteomes" id="UP000034181"/>
    </source>
</evidence>
<dbReference type="Proteomes" id="UP000034181">
    <property type="component" value="Unassembled WGS sequence"/>
</dbReference>
<reference evidence="2 3" key="1">
    <citation type="journal article" date="2015" name="Nature">
        <title>rRNA introns, odd ribosomes, and small enigmatic genomes across a large radiation of phyla.</title>
        <authorList>
            <person name="Brown C.T."/>
            <person name="Hug L.A."/>
            <person name="Thomas B.C."/>
            <person name="Sharon I."/>
            <person name="Castelle C.J."/>
            <person name="Singh A."/>
            <person name="Wilkins M.J."/>
            <person name="Williams K.H."/>
            <person name="Banfield J.F."/>
        </authorList>
    </citation>
    <scope>NUCLEOTIDE SEQUENCE [LARGE SCALE GENOMIC DNA]</scope>
</reference>
<dbReference type="InterPro" id="IPR000836">
    <property type="entry name" value="PRTase_dom"/>
</dbReference>
<dbReference type="EMBL" id="LBUZ01000032">
    <property type="protein sequence ID" value="KKQ74433.1"/>
    <property type="molecule type" value="Genomic_DNA"/>
</dbReference>
<accession>A0A0G0K3Y0</accession>
<keyword evidence="2" id="KW-0808">Transferase</keyword>
<feature type="domain" description="Phosphoribosyltransferase" evidence="1">
    <location>
        <begin position="18"/>
        <end position="184"/>
    </location>
</feature>
<protein>
    <submittedName>
        <fullName evidence="2">Phosphoribosyltransferase</fullName>
    </submittedName>
</protein>
<dbReference type="Gene3D" id="3.40.50.2020">
    <property type="match status" value="1"/>
</dbReference>
<dbReference type="InterPro" id="IPR029057">
    <property type="entry name" value="PRTase-like"/>
</dbReference>
<name>A0A0G0K3Y0_9BACT</name>
<organism evidence="2 3">
    <name type="scientific">Candidatus Woesebacteria bacterium GW2011_GWB1_38_5b</name>
    <dbReference type="NCBI Taxonomy" id="1618569"/>
    <lineage>
        <taxon>Bacteria</taxon>
        <taxon>Candidatus Woeseibacteriota</taxon>
    </lineage>
</organism>